<dbReference type="EMBL" id="PZQS01000003">
    <property type="protein sequence ID" value="PVD33876.1"/>
    <property type="molecule type" value="Genomic_DNA"/>
</dbReference>
<evidence type="ECO:0000256" key="1">
    <source>
        <dbReference type="SAM" id="MobiDB-lite"/>
    </source>
</evidence>
<dbReference type="Proteomes" id="UP000245119">
    <property type="component" value="Linkage Group LG3"/>
</dbReference>
<comment type="caution">
    <text evidence="2">The sequence shown here is derived from an EMBL/GenBank/DDBJ whole genome shotgun (WGS) entry which is preliminary data.</text>
</comment>
<evidence type="ECO:0000313" key="2">
    <source>
        <dbReference type="EMBL" id="PVD33876.1"/>
    </source>
</evidence>
<feature type="region of interest" description="Disordered" evidence="1">
    <location>
        <begin position="39"/>
        <end position="91"/>
    </location>
</feature>
<dbReference type="OrthoDB" id="288203at2759"/>
<organism evidence="2 3">
    <name type="scientific">Pomacea canaliculata</name>
    <name type="common">Golden apple snail</name>
    <dbReference type="NCBI Taxonomy" id="400727"/>
    <lineage>
        <taxon>Eukaryota</taxon>
        <taxon>Metazoa</taxon>
        <taxon>Spiralia</taxon>
        <taxon>Lophotrochozoa</taxon>
        <taxon>Mollusca</taxon>
        <taxon>Gastropoda</taxon>
        <taxon>Caenogastropoda</taxon>
        <taxon>Architaenioglossa</taxon>
        <taxon>Ampullarioidea</taxon>
        <taxon>Ampullariidae</taxon>
        <taxon>Pomacea</taxon>
    </lineage>
</organism>
<sequence length="91" mass="10209">MRRSLQHAGVFDKIPQDNFFFQLEDAVAVAKKHKVASLSPKNLEDYSDDEAAEGSFMTKISDHKSPHDPQTQSRRKGGDNHWRAGEVNGAE</sequence>
<protein>
    <submittedName>
        <fullName evidence="2">Uncharacterized protein</fullName>
    </submittedName>
</protein>
<accession>A0A2T7PKB1</accession>
<keyword evidence="3" id="KW-1185">Reference proteome</keyword>
<name>A0A2T7PKB1_POMCA</name>
<gene>
    <name evidence="2" type="ORF">C0Q70_05138</name>
</gene>
<evidence type="ECO:0000313" key="3">
    <source>
        <dbReference type="Proteomes" id="UP000245119"/>
    </source>
</evidence>
<reference evidence="2 3" key="1">
    <citation type="submission" date="2018-04" db="EMBL/GenBank/DDBJ databases">
        <title>The genome of golden apple snail Pomacea canaliculata provides insight into stress tolerance and invasive adaptation.</title>
        <authorList>
            <person name="Liu C."/>
            <person name="Liu B."/>
            <person name="Ren Y."/>
            <person name="Zhang Y."/>
            <person name="Wang H."/>
            <person name="Li S."/>
            <person name="Jiang F."/>
            <person name="Yin L."/>
            <person name="Zhang G."/>
            <person name="Qian W."/>
            <person name="Fan W."/>
        </authorList>
    </citation>
    <scope>NUCLEOTIDE SEQUENCE [LARGE SCALE GENOMIC DNA]</scope>
    <source>
        <strain evidence="2">SZHN2017</strain>
        <tissue evidence="2">Muscle</tissue>
    </source>
</reference>
<proteinExistence type="predicted"/>
<dbReference type="AlphaFoldDB" id="A0A2T7PKB1"/>